<reference evidence="3" key="2">
    <citation type="submission" date="2020-05" db="UniProtKB">
        <authorList>
            <consortium name="EnsemblMetazoa"/>
        </authorList>
    </citation>
    <scope>IDENTIFICATION</scope>
</reference>
<sequence length="91" mass="10293">MSTACWLPVACAPREATAWKWLQFRRLRARQGCAPKWFAQLGPGCKYDGAQDSRLIVLSRERRTSGKEIEDDVGNATPEGNRRDRGRENAT</sequence>
<dbReference type="EMBL" id="ATLV01019815">
    <property type="status" value="NOT_ANNOTATED_CDS"/>
    <property type="molecule type" value="Genomic_DNA"/>
</dbReference>
<dbReference type="EMBL" id="KE525279">
    <property type="protein sequence ID" value="KFB44639.1"/>
    <property type="molecule type" value="Genomic_DNA"/>
</dbReference>
<evidence type="ECO:0000313" key="3">
    <source>
        <dbReference type="EnsemblMetazoa" id="ASIC012524-PA"/>
    </source>
</evidence>
<dbReference type="AlphaFoldDB" id="A0A084W345"/>
<keyword evidence="4" id="KW-1185">Reference proteome</keyword>
<dbReference type="VEuPathDB" id="VectorBase:ASIC012524"/>
<evidence type="ECO:0000313" key="2">
    <source>
        <dbReference type="EMBL" id="KFB44639.1"/>
    </source>
</evidence>
<feature type="region of interest" description="Disordered" evidence="1">
    <location>
        <begin position="64"/>
        <end position="91"/>
    </location>
</feature>
<proteinExistence type="predicted"/>
<name>A0A084W345_ANOSI</name>
<dbReference type="EnsemblMetazoa" id="ASIC012524-RA">
    <property type="protein sequence ID" value="ASIC012524-PA"/>
    <property type="gene ID" value="ASIC012524"/>
</dbReference>
<evidence type="ECO:0000256" key="1">
    <source>
        <dbReference type="SAM" id="MobiDB-lite"/>
    </source>
</evidence>
<dbReference type="Proteomes" id="UP000030765">
    <property type="component" value="Unassembled WGS sequence"/>
</dbReference>
<evidence type="ECO:0000313" key="4">
    <source>
        <dbReference type="Proteomes" id="UP000030765"/>
    </source>
</evidence>
<feature type="compositionally biased region" description="Basic and acidic residues" evidence="1">
    <location>
        <begin position="80"/>
        <end position="91"/>
    </location>
</feature>
<accession>A0A084W345</accession>
<reference evidence="2 4" key="1">
    <citation type="journal article" date="2014" name="BMC Genomics">
        <title>Genome sequence of Anopheles sinensis provides insight into genetics basis of mosquito competence for malaria parasites.</title>
        <authorList>
            <person name="Zhou D."/>
            <person name="Zhang D."/>
            <person name="Ding G."/>
            <person name="Shi L."/>
            <person name="Hou Q."/>
            <person name="Ye Y."/>
            <person name="Xu Y."/>
            <person name="Zhou H."/>
            <person name="Xiong C."/>
            <person name="Li S."/>
            <person name="Yu J."/>
            <person name="Hong S."/>
            <person name="Yu X."/>
            <person name="Zou P."/>
            <person name="Chen C."/>
            <person name="Chang X."/>
            <person name="Wang W."/>
            <person name="Lv Y."/>
            <person name="Sun Y."/>
            <person name="Ma L."/>
            <person name="Shen B."/>
            <person name="Zhu C."/>
        </authorList>
    </citation>
    <scope>NUCLEOTIDE SEQUENCE [LARGE SCALE GENOMIC DNA]</scope>
</reference>
<gene>
    <name evidence="2" type="ORF">ZHAS_00012524</name>
</gene>
<protein>
    <submittedName>
        <fullName evidence="2 3">4-hydroxybenzoate transporter</fullName>
    </submittedName>
</protein>
<organism evidence="2">
    <name type="scientific">Anopheles sinensis</name>
    <name type="common">Mosquito</name>
    <dbReference type="NCBI Taxonomy" id="74873"/>
    <lineage>
        <taxon>Eukaryota</taxon>
        <taxon>Metazoa</taxon>
        <taxon>Ecdysozoa</taxon>
        <taxon>Arthropoda</taxon>
        <taxon>Hexapoda</taxon>
        <taxon>Insecta</taxon>
        <taxon>Pterygota</taxon>
        <taxon>Neoptera</taxon>
        <taxon>Endopterygota</taxon>
        <taxon>Diptera</taxon>
        <taxon>Nematocera</taxon>
        <taxon>Culicoidea</taxon>
        <taxon>Culicidae</taxon>
        <taxon>Anophelinae</taxon>
        <taxon>Anopheles</taxon>
    </lineage>
</organism>